<proteinExistence type="predicted"/>
<feature type="non-terminal residue" evidence="2">
    <location>
        <position position="1"/>
    </location>
</feature>
<reference evidence="2" key="1">
    <citation type="journal article" date="2014" name="Front. Microbiol.">
        <title>High frequency of phylogenetically diverse reductive dehalogenase-homologous genes in deep subseafloor sedimentary metagenomes.</title>
        <authorList>
            <person name="Kawai M."/>
            <person name="Futagami T."/>
            <person name="Toyoda A."/>
            <person name="Takaki Y."/>
            <person name="Nishi S."/>
            <person name="Hori S."/>
            <person name="Arai W."/>
            <person name="Tsubouchi T."/>
            <person name="Morono Y."/>
            <person name="Uchiyama I."/>
            <person name="Ito T."/>
            <person name="Fujiyama A."/>
            <person name="Inagaki F."/>
            <person name="Takami H."/>
        </authorList>
    </citation>
    <scope>NUCLEOTIDE SEQUENCE</scope>
    <source>
        <strain evidence="2">Expedition CK06-06</strain>
    </source>
</reference>
<gene>
    <name evidence="2" type="ORF">S03H2_38852</name>
</gene>
<accession>X1HQP3</accession>
<dbReference type="AlphaFoldDB" id="X1HQP3"/>
<protein>
    <submittedName>
        <fullName evidence="2">Uncharacterized protein</fullName>
    </submittedName>
</protein>
<evidence type="ECO:0000313" key="2">
    <source>
        <dbReference type="EMBL" id="GAH59390.1"/>
    </source>
</evidence>
<name>X1HQP3_9ZZZZ</name>
<sequence>VRLGGSLLLVSEYGADYLQKTNLNDITNHFGFLFEKNLIKEQNPKNQNCSSILHIHEFPEVDFLNGLREVVIGGTCSLYLKKGAKVLLKTSKLNNWSEIYNNSLEVWEKDKEQLHIIAAYAKFGQGKVIALGDIDIFSNDDNIGINSLDNQKFLHNNFSWLVEPVKKSDVNSFILDQIGELQNGVKNIQTTINNLIETMSILEKRLTNIEGNSENLEETTDAQTSRDLESV</sequence>
<feature type="region of interest" description="Disordered" evidence="1">
    <location>
        <begin position="212"/>
        <end position="231"/>
    </location>
</feature>
<evidence type="ECO:0000256" key="1">
    <source>
        <dbReference type="SAM" id="MobiDB-lite"/>
    </source>
</evidence>
<dbReference type="EMBL" id="BARU01023980">
    <property type="protein sequence ID" value="GAH59390.1"/>
    <property type="molecule type" value="Genomic_DNA"/>
</dbReference>
<comment type="caution">
    <text evidence="2">The sequence shown here is derived from an EMBL/GenBank/DDBJ whole genome shotgun (WGS) entry which is preliminary data.</text>
</comment>
<organism evidence="2">
    <name type="scientific">marine sediment metagenome</name>
    <dbReference type="NCBI Taxonomy" id="412755"/>
    <lineage>
        <taxon>unclassified sequences</taxon>
        <taxon>metagenomes</taxon>
        <taxon>ecological metagenomes</taxon>
    </lineage>
</organism>